<reference evidence="2 3" key="1">
    <citation type="journal article" date="2019" name="Int. J. Syst. Evol. Microbiol.">
        <title>The Global Catalogue of Microorganisms (GCM) 10K type strain sequencing project: providing services to taxonomists for standard genome sequencing and annotation.</title>
        <authorList>
            <consortium name="The Broad Institute Genomics Platform"/>
            <consortium name="The Broad Institute Genome Sequencing Center for Infectious Disease"/>
            <person name="Wu L."/>
            <person name="Ma J."/>
        </authorList>
    </citation>
    <scope>NUCLEOTIDE SEQUENCE [LARGE SCALE GENOMIC DNA]</scope>
    <source>
        <strain evidence="2 3">JCM 10303</strain>
    </source>
</reference>
<name>A0ABN1D5A7_SACER</name>
<evidence type="ECO:0000313" key="2">
    <source>
        <dbReference type="EMBL" id="GAA0533972.1"/>
    </source>
</evidence>
<dbReference type="Gene3D" id="3.40.109.30">
    <property type="entry name" value="putative nitroreductase (tm1586), domain 2"/>
    <property type="match status" value="1"/>
</dbReference>
<dbReference type="InterPro" id="IPR050627">
    <property type="entry name" value="Nitroreductase/BluB"/>
</dbReference>
<dbReference type="SUPFAM" id="SSF55469">
    <property type="entry name" value="FMN-dependent nitroreductase-like"/>
    <property type="match status" value="2"/>
</dbReference>
<dbReference type="Proteomes" id="UP001500729">
    <property type="component" value="Unassembled WGS sequence"/>
</dbReference>
<sequence>MNERPDEGTLRAAVGLAGLAPSLFNVQPWRFELEAGALLLHVDRSRSLPVTDPHDRELTLSCGAALQHAVLAMHVLGWRVRVRRLPGAHVPDLLATVEVLGPQEASEAEIALAQAACSRHTDRAQYAPESVAGALLGELLQAGRHAGAEVAVLDGDRRYALARAFAKAAAVHGASQAYRDELAAWTGRASAHGEGMPQATAPQHGVQYGDLVIRDFGRVSAAHEEIGTARTVGSLLLISTATDDRLDQLRAGEAAGALLCTAEREGLAASPLSEAFEVERTRRDVAREVLGDAGYPQLAVRVGWPASGRRPPASPRRSVEDLLRGLGDDIRR</sequence>
<dbReference type="Gene3D" id="3.40.109.10">
    <property type="entry name" value="NADH Oxidase"/>
    <property type="match status" value="1"/>
</dbReference>
<feature type="compositionally biased region" description="Basic and acidic residues" evidence="1">
    <location>
        <begin position="317"/>
        <end position="332"/>
    </location>
</feature>
<comment type="caution">
    <text evidence="2">The sequence shown here is derived from an EMBL/GenBank/DDBJ whole genome shotgun (WGS) entry which is preliminary data.</text>
</comment>
<evidence type="ECO:0000313" key="3">
    <source>
        <dbReference type="Proteomes" id="UP001500729"/>
    </source>
</evidence>
<keyword evidence="3" id="KW-1185">Reference proteome</keyword>
<organism evidence="2 3">
    <name type="scientific">Saccharopolyspora erythraea</name>
    <name type="common">Streptomyces erythraeus</name>
    <dbReference type="NCBI Taxonomy" id="1836"/>
    <lineage>
        <taxon>Bacteria</taxon>
        <taxon>Bacillati</taxon>
        <taxon>Actinomycetota</taxon>
        <taxon>Actinomycetes</taxon>
        <taxon>Pseudonocardiales</taxon>
        <taxon>Pseudonocardiaceae</taxon>
        <taxon>Saccharopolyspora</taxon>
    </lineage>
</organism>
<feature type="region of interest" description="Disordered" evidence="1">
    <location>
        <begin position="305"/>
        <end position="332"/>
    </location>
</feature>
<dbReference type="PANTHER" id="PTHR23026:SF123">
    <property type="entry name" value="NAD(P)H NITROREDUCTASE RV3131-RELATED"/>
    <property type="match status" value="1"/>
</dbReference>
<protein>
    <submittedName>
        <fullName evidence="2">Nitroreductase family protein</fullName>
    </submittedName>
</protein>
<accession>A0ABN1D5A7</accession>
<dbReference type="InterPro" id="IPR000415">
    <property type="entry name" value="Nitroreductase-like"/>
</dbReference>
<evidence type="ECO:0000256" key="1">
    <source>
        <dbReference type="SAM" id="MobiDB-lite"/>
    </source>
</evidence>
<gene>
    <name evidence="2" type="ORF">GCM10009533_36350</name>
</gene>
<dbReference type="EMBL" id="BAAAGS010000023">
    <property type="protein sequence ID" value="GAA0533972.1"/>
    <property type="molecule type" value="Genomic_DNA"/>
</dbReference>
<dbReference type="PANTHER" id="PTHR23026">
    <property type="entry name" value="NADPH NITROREDUCTASE"/>
    <property type="match status" value="1"/>
</dbReference>
<dbReference type="RefSeq" id="WP_011873690.1">
    <property type="nucleotide sequence ID" value="NZ_BAAAGS010000023.1"/>
</dbReference>
<dbReference type="NCBIfam" id="NF047509">
    <property type="entry name" value="Rv3131_FMN_oxido"/>
    <property type="match status" value="1"/>
</dbReference>
<proteinExistence type="predicted"/>